<protein>
    <submittedName>
        <fullName evidence="1">Uncharacterized protein</fullName>
    </submittedName>
</protein>
<dbReference type="EMBL" id="CP133659">
    <property type="protein sequence ID" value="WMW64414.1"/>
    <property type="molecule type" value="Genomic_DNA"/>
</dbReference>
<name>A0ABY9QYZ9_9BACT</name>
<evidence type="ECO:0000313" key="2">
    <source>
        <dbReference type="Proteomes" id="UP001180616"/>
    </source>
</evidence>
<gene>
    <name evidence="1" type="ORF">KPS_002427</name>
</gene>
<reference evidence="1" key="1">
    <citation type="submission" date="2023-09" db="EMBL/GenBank/DDBJ databases">
        <authorList>
            <consortium name="CW5 consortium"/>
            <person name="Lu C.-W."/>
        </authorList>
    </citation>
    <scope>NUCLEOTIDE SEQUENCE</scope>
    <source>
        <strain evidence="1">KPS</strain>
    </source>
</reference>
<organism evidence="1 2">
    <name type="scientific">Nitratidesulfovibrio liaohensis</name>
    <dbReference type="NCBI Taxonomy" id="2604158"/>
    <lineage>
        <taxon>Bacteria</taxon>
        <taxon>Pseudomonadati</taxon>
        <taxon>Thermodesulfobacteriota</taxon>
        <taxon>Desulfovibrionia</taxon>
        <taxon>Desulfovibrionales</taxon>
        <taxon>Desulfovibrionaceae</taxon>
        <taxon>Nitratidesulfovibrio</taxon>
    </lineage>
</organism>
<proteinExistence type="predicted"/>
<sequence length="231" mass="25517">MTDDSDILRTKNQVKDFLVAEGYQVSYGKIRDDVKRGALLPRAGQGFTKRDVLAYATLHIKARVIDDSPKADAPRAAPVESGAANRRVSADADLKEIAATRSRFALARELGRYVEAETVEAELSARAKAFRIGLEKFGHDMAEPIAAVFGADAKAAAELARRLGLDEEATAAAVPVIIDFVLSRCDRFRRKWAGRVDGLLDAYSTGAWWDDDMREAWDKYQAHAHEEVPRV</sequence>
<accession>A0ABY9QYZ9</accession>
<dbReference type="Proteomes" id="UP001180616">
    <property type="component" value="Chromosome"/>
</dbReference>
<keyword evidence="2" id="KW-1185">Reference proteome</keyword>
<evidence type="ECO:0000313" key="1">
    <source>
        <dbReference type="EMBL" id="WMW64414.1"/>
    </source>
</evidence>
<dbReference type="RefSeq" id="WP_309540507.1">
    <property type="nucleotide sequence ID" value="NZ_CP133659.1"/>
</dbReference>